<dbReference type="Pfam" id="PF00400">
    <property type="entry name" value="WD40"/>
    <property type="match status" value="1"/>
</dbReference>
<protein>
    <submittedName>
        <fullName evidence="7">U3 small nucleolar RNA-associated protein 18</fullName>
    </submittedName>
</protein>
<keyword evidence="8" id="KW-1185">Reference proteome</keyword>
<dbReference type="InterPro" id="IPR015943">
    <property type="entry name" value="WD40/YVTN_repeat-like_dom_sf"/>
</dbReference>
<evidence type="ECO:0000313" key="8">
    <source>
        <dbReference type="Proteomes" id="UP000324629"/>
    </source>
</evidence>
<organism evidence="7 8">
    <name type="scientific">Paragonimus westermani</name>
    <dbReference type="NCBI Taxonomy" id="34504"/>
    <lineage>
        <taxon>Eukaryota</taxon>
        <taxon>Metazoa</taxon>
        <taxon>Spiralia</taxon>
        <taxon>Lophotrochozoa</taxon>
        <taxon>Platyhelminthes</taxon>
        <taxon>Trematoda</taxon>
        <taxon>Digenea</taxon>
        <taxon>Plagiorchiida</taxon>
        <taxon>Troglotremata</taxon>
        <taxon>Troglotrematidae</taxon>
        <taxon>Paragonimus</taxon>
    </lineage>
</organism>
<keyword evidence="5" id="KW-0539">Nucleus</keyword>
<dbReference type="InterPro" id="IPR045161">
    <property type="entry name" value="Utp18"/>
</dbReference>
<reference evidence="7 8" key="1">
    <citation type="journal article" date="2019" name="Gigascience">
        <title>Whole-genome sequence of the oriental lung fluke Paragonimus westermani.</title>
        <authorList>
            <person name="Oey H."/>
            <person name="Zakrzewski M."/>
            <person name="Narain K."/>
            <person name="Devi K.R."/>
            <person name="Agatsuma T."/>
            <person name="Nawaratna S."/>
            <person name="Gobert G.N."/>
            <person name="Jones M.K."/>
            <person name="Ragan M.A."/>
            <person name="McManus D.P."/>
            <person name="Krause L."/>
        </authorList>
    </citation>
    <scope>NUCLEOTIDE SEQUENCE [LARGE SCALE GENOMIC DNA]</scope>
    <source>
        <strain evidence="7 8">IND2009</strain>
    </source>
</reference>
<dbReference type="PANTHER" id="PTHR18359:SF0">
    <property type="entry name" value="U3 SMALL NUCLEOLAR RNA-ASSOCIATED PROTEIN 18 HOMOLOG"/>
    <property type="match status" value="1"/>
</dbReference>
<dbReference type="InterPro" id="IPR001680">
    <property type="entry name" value="WD40_rpt"/>
</dbReference>
<dbReference type="EMBL" id="QNGE01000264">
    <property type="protein sequence ID" value="KAA3681166.1"/>
    <property type="molecule type" value="Genomic_DNA"/>
</dbReference>
<dbReference type="SUPFAM" id="SSF50978">
    <property type="entry name" value="WD40 repeat-like"/>
    <property type="match status" value="1"/>
</dbReference>
<evidence type="ECO:0000256" key="2">
    <source>
        <dbReference type="ARBA" id="ARBA00022552"/>
    </source>
</evidence>
<keyword evidence="2" id="KW-0698">rRNA processing</keyword>
<dbReference type="PANTHER" id="PTHR18359">
    <property type="entry name" value="WD-REPEAT PROTEIN-RELATED"/>
    <property type="match status" value="1"/>
</dbReference>
<evidence type="ECO:0000313" key="7">
    <source>
        <dbReference type="EMBL" id="KAA3681166.1"/>
    </source>
</evidence>
<dbReference type="AlphaFoldDB" id="A0A5J4NZV0"/>
<dbReference type="InterPro" id="IPR036322">
    <property type="entry name" value="WD40_repeat_dom_sf"/>
</dbReference>
<gene>
    <name evidence="7" type="ORF">DEA37_0003003</name>
</gene>
<evidence type="ECO:0000256" key="6">
    <source>
        <dbReference type="ARBA" id="ARBA00025767"/>
    </source>
</evidence>
<dbReference type="Gene3D" id="2.130.10.10">
    <property type="entry name" value="YVTN repeat-like/Quinoprotein amine dehydrogenase"/>
    <property type="match status" value="1"/>
</dbReference>
<comment type="similarity">
    <text evidence="6">Belongs to the WD repeat UTP18 family.</text>
</comment>
<name>A0A5J4NZV0_9TREM</name>
<evidence type="ECO:0000256" key="5">
    <source>
        <dbReference type="ARBA" id="ARBA00023242"/>
    </source>
</evidence>
<comment type="caution">
    <text evidence="7">The sequence shown here is derived from an EMBL/GenBank/DDBJ whole genome shotgun (WGS) entry which is preliminary data.</text>
</comment>
<keyword evidence="3" id="KW-0853">WD repeat</keyword>
<dbReference type="SMART" id="SM00320">
    <property type="entry name" value="WD40"/>
    <property type="match status" value="5"/>
</dbReference>
<evidence type="ECO:0000256" key="4">
    <source>
        <dbReference type="ARBA" id="ARBA00022737"/>
    </source>
</evidence>
<accession>A0A5J4NZV0</accession>
<dbReference type="GO" id="GO:0006364">
    <property type="term" value="P:rRNA processing"/>
    <property type="evidence" value="ECO:0007669"/>
    <property type="project" value="UniProtKB-KW"/>
</dbReference>
<evidence type="ECO:0000256" key="1">
    <source>
        <dbReference type="ARBA" id="ARBA00004604"/>
    </source>
</evidence>
<evidence type="ECO:0000256" key="3">
    <source>
        <dbReference type="ARBA" id="ARBA00022574"/>
    </source>
</evidence>
<proteinExistence type="inferred from homology"/>
<keyword evidence="4" id="KW-0677">Repeat</keyword>
<comment type="subcellular location">
    <subcellularLocation>
        <location evidence="1">Nucleus</location>
        <location evidence="1">Nucleolus</location>
    </subcellularLocation>
</comment>
<sequence>MLRFGRHSEAAEFQLVTVGDCAQPKLVETRPTAKRNAATTKSIPSKHVVKPAWVDEDDVVPNDLISPPGVLDVNMFFRDANDPSTADLDASDDEYTIKCNSKILREDESEYLPVSKTIDVRRMFDANRERISMGTLTAVHFNPAFHMSLTASDDSTLAFFKVYDLQTGKETRASPFIGANRDELLVKCQLTGGKPNIVALGTNGRQIYLADLRSLEKIAVVRTRGPVRSFCFSEDGAFLNTLDASGSSYVFDLRGRKPRAAHQWTDQACTGGTVIACSPDNRWIACGSDCGFVNVYQSAHVMRCNIPEPDKSVSNLTTSIDSMAFHPSSEMLCIGSSQLSAGLRLYHLDGRQVFSNFPVCVGRLGYPTSIAFSPGGGYLCVGQQNGRAALYRLLHYAGY</sequence>
<dbReference type="GO" id="GO:0034388">
    <property type="term" value="C:Pwp2p-containing subcomplex of 90S preribosome"/>
    <property type="evidence" value="ECO:0007669"/>
    <property type="project" value="TreeGrafter"/>
</dbReference>
<dbReference type="Proteomes" id="UP000324629">
    <property type="component" value="Unassembled WGS sequence"/>
</dbReference>
<dbReference type="GO" id="GO:0032040">
    <property type="term" value="C:small-subunit processome"/>
    <property type="evidence" value="ECO:0007669"/>
    <property type="project" value="TreeGrafter"/>
</dbReference>